<reference evidence="1 2" key="1">
    <citation type="submission" date="2018-06" db="EMBL/GenBank/DDBJ databases">
        <authorList>
            <consortium name="PulseNet: The National Subtyping Network for Foodborne Disease Surveillance"/>
            <person name="Tarr C.L."/>
            <person name="Trees E."/>
            <person name="Katz L.S."/>
            <person name="Carleton-Romer H.A."/>
            <person name="Stroika S."/>
            <person name="Kucerova Z."/>
            <person name="Roache K.F."/>
            <person name="Sabol A.L."/>
            <person name="Besser J."/>
            <person name="Gerner-Smidt P."/>
        </authorList>
    </citation>
    <scope>NUCLEOTIDE SEQUENCE [LARGE SCALE GENOMIC DNA]</scope>
    <source>
        <strain evidence="1 2">PNUSAC003104</strain>
    </source>
</reference>
<evidence type="ECO:0000313" key="2">
    <source>
        <dbReference type="Proteomes" id="UP000535305"/>
    </source>
</evidence>
<protein>
    <submittedName>
        <fullName evidence="1">Uncharacterized protein</fullName>
    </submittedName>
</protein>
<dbReference type="AlphaFoldDB" id="A0A7U8G8Z2"/>
<organism evidence="1 2">
    <name type="scientific">Campylobacter upsaliensis</name>
    <dbReference type="NCBI Taxonomy" id="28080"/>
    <lineage>
        <taxon>Bacteria</taxon>
        <taxon>Pseudomonadati</taxon>
        <taxon>Campylobacterota</taxon>
        <taxon>Epsilonproteobacteria</taxon>
        <taxon>Campylobacterales</taxon>
        <taxon>Campylobacteraceae</taxon>
        <taxon>Campylobacter</taxon>
    </lineage>
</organism>
<evidence type="ECO:0000313" key="1">
    <source>
        <dbReference type="EMBL" id="EAJ1622375.1"/>
    </source>
</evidence>
<sequence length="112" mass="12963">MFKIILILIFSMSLYAGVWSSMGQSGFSGAYNELNQFISTQNKEIDDFWNNEIKPLIEEINKESKAKNEKLTILRELEKVVLLNEKEVEFLLHKENELLGNKANVIAKKDKQ</sequence>
<proteinExistence type="predicted"/>
<dbReference type="EMBL" id="AABVLA010000030">
    <property type="protein sequence ID" value="EAJ1622375.1"/>
    <property type="molecule type" value="Genomic_DNA"/>
</dbReference>
<dbReference type="Proteomes" id="UP000535305">
    <property type="component" value="Unassembled WGS sequence"/>
</dbReference>
<name>A0A7U8G8Z2_CAMUP</name>
<gene>
    <name evidence="1" type="ORF">CT510_06935</name>
</gene>
<accession>A0A7U8G8Z2</accession>
<comment type="caution">
    <text evidence="1">The sequence shown here is derived from an EMBL/GenBank/DDBJ whole genome shotgun (WGS) entry which is preliminary data.</text>
</comment>
<keyword evidence="2" id="KW-1185">Reference proteome</keyword>